<dbReference type="EMBL" id="NIDE01000009">
    <property type="protein sequence ID" value="OWK39702.1"/>
    <property type="molecule type" value="Genomic_DNA"/>
</dbReference>
<evidence type="ECO:0008006" key="3">
    <source>
        <dbReference type="Google" id="ProtNLM"/>
    </source>
</evidence>
<name>A0A225DE09_9BACT</name>
<proteinExistence type="predicted"/>
<comment type="caution">
    <text evidence="1">The sequence shown here is derived from an EMBL/GenBank/DDBJ whole genome shotgun (WGS) entry which is preliminary data.</text>
</comment>
<evidence type="ECO:0000313" key="2">
    <source>
        <dbReference type="Proteomes" id="UP000214646"/>
    </source>
</evidence>
<reference evidence="2" key="1">
    <citation type="submission" date="2017-06" db="EMBL/GenBank/DDBJ databases">
        <title>Genome analysis of Fimbriiglobus ruber SP5, the first member of the order Planctomycetales with confirmed chitinolytic capability.</title>
        <authorList>
            <person name="Ravin N.V."/>
            <person name="Rakitin A.L."/>
            <person name="Ivanova A.A."/>
            <person name="Beletsky A.V."/>
            <person name="Kulichevskaya I.S."/>
            <person name="Mardanov A.V."/>
            <person name="Dedysh S.N."/>
        </authorList>
    </citation>
    <scope>NUCLEOTIDE SEQUENCE [LARGE SCALE GENOMIC DNA]</scope>
    <source>
        <strain evidence="2">SP5</strain>
    </source>
</reference>
<dbReference type="InterPro" id="IPR017850">
    <property type="entry name" value="Alkaline_phosphatase_core_sf"/>
</dbReference>
<organism evidence="1 2">
    <name type="scientific">Fimbriiglobus ruber</name>
    <dbReference type="NCBI Taxonomy" id="1908690"/>
    <lineage>
        <taxon>Bacteria</taxon>
        <taxon>Pseudomonadati</taxon>
        <taxon>Planctomycetota</taxon>
        <taxon>Planctomycetia</taxon>
        <taxon>Gemmatales</taxon>
        <taxon>Gemmataceae</taxon>
        <taxon>Fimbriiglobus</taxon>
    </lineage>
</organism>
<dbReference type="PANTHER" id="PTHR43737">
    <property type="entry name" value="BLL7424 PROTEIN"/>
    <property type="match status" value="1"/>
</dbReference>
<dbReference type="Proteomes" id="UP000214646">
    <property type="component" value="Unassembled WGS sequence"/>
</dbReference>
<dbReference type="AlphaFoldDB" id="A0A225DE09"/>
<protein>
    <recommendedName>
        <fullName evidence="3">DUF1501 domain-containing protein</fullName>
    </recommendedName>
</protein>
<dbReference type="InterPro" id="IPR010869">
    <property type="entry name" value="DUF1501"/>
</dbReference>
<dbReference type="SUPFAM" id="SSF53649">
    <property type="entry name" value="Alkaline phosphatase-like"/>
    <property type="match status" value="1"/>
</dbReference>
<accession>A0A225DE09</accession>
<dbReference type="OrthoDB" id="127333at2"/>
<keyword evidence="2" id="KW-1185">Reference proteome</keyword>
<gene>
    <name evidence="1" type="ORF">FRUB_05592</name>
</gene>
<dbReference type="RefSeq" id="WP_088256573.1">
    <property type="nucleotide sequence ID" value="NZ_NIDE01000009.1"/>
</dbReference>
<dbReference type="PANTHER" id="PTHR43737:SF1">
    <property type="entry name" value="DUF1501 DOMAIN-CONTAINING PROTEIN"/>
    <property type="match status" value="1"/>
</dbReference>
<evidence type="ECO:0000313" key="1">
    <source>
        <dbReference type="EMBL" id="OWK39702.1"/>
    </source>
</evidence>
<dbReference type="Pfam" id="PF07394">
    <property type="entry name" value="DUF1501"/>
    <property type="match status" value="1"/>
</dbReference>
<sequence>MTHRFCDGVTRRDAIRIGTAAAFGLPLTLPHLLRASESAKNKGRSASDVSLIYVFLHGGMSTIDTFDMKPDAASEFRGEFSSVPSATPGLRVCEHLPKVAKETNRFSLIRSFRHHNSDHGPADHYMFTGYFPTAGFNPNLSPNNQRPAFGSVVSRKLGPRGSVPPYVCLPKLHPSGGPAYLGAPHAPFVIDGDPSAPNFSVPDLVPPPAIAADRLDDRRKLLADVDRFGAAAEAKVNRHARAVETFRGKAFDLMTSPAAKTAFDIAAEPDKLRDEYGRHSLGQSCLLARRLVESGVRCVTIDHSNWDTHDGNFAVLKKSLLPQFDAAISTLFRDLADRGLLETTLVLVTGEFGRTPRINKNAGRDHWGPAFTVLLGGGGIHGGRVVGKSDPRAERPASDPYGPEDLAATLFARLSIDPKDEFLTPEGRPVALVNNGNVIHELL</sequence>